<dbReference type="EMBL" id="JBHSBY010000004">
    <property type="protein sequence ID" value="MFC4195134.1"/>
    <property type="molecule type" value="Genomic_DNA"/>
</dbReference>
<comment type="catalytic activity">
    <reaction evidence="1">
        <text>Hydrolyzes the link between N-acetylmuramoyl residues and L-amino acid residues in certain cell-wall glycopeptides.</text>
        <dbReference type="EC" id="3.5.1.28"/>
    </reaction>
</comment>
<evidence type="ECO:0000259" key="5">
    <source>
        <dbReference type="SMART" id="SM00646"/>
    </source>
</evidence>
<dbReference type="PANTHER" id="PTHR30404">
    <property type="entry name" value="N-ACETYLMURAMOYL-L-ALANINE AMIDASE"/>
    <property type="match status" value="1"/>
</dbReference>
<sequence>MILIYLLKVSACVAIFFATYQLLLAKLTFFKLNRTYLLFTLIVSFIIPTLTIENKHEAIVGKKPTELKVAYSHDNSFEADFNENSSALLDFSKWKEMLEYVYYAVLLGFLIKTLVTIGYIKFVLNKFKLTKVGPVVFVKAESKIKNCSFLNQIVVDSSLAKEEQDLVIQHERIHVNQAHSIDKLLVNIAVCVLWFNPIIYLWRLAIDNNHEFLADEATSVSIDKKIYASLLLNLASPVSNFPTNNFSKLPLKKRIMMMYKKPNRPMKRFIYLAILPVVCFCCVAFINQKEVITEKQISKNGEVNQQEVLPVRDESHPVLDVVKQDSISKPEETIISFTNQNNLDTIALTTNLVDEIPNNNVSIDDEIKALKTGRELILVIDAGHGGKDGAVEGVGGIKEKDLNLRAAQILKEEADKRNINVVLTRSTDKMISLRDRLPDETATAFISMHHNSMPKPNIKPPFEGIEVFVSKSNPNIKMAEKFGVSLLSALSQLSGIEVRDSLKDANLLLTRESKIPAVVLELGNISSEKSLAYVSDEQNLRRISNLILDGFVAFSKH</sequence>
<keyword evidence="4" id="KW-0472">Membrane</keyword>
<dbReference type="CDD" id="cd02696">
    <property type="entry name" value="MurNAc-LAA"/>
    <property type="match status" value="1"/>
</dbReference>
<dbReference type="Proteomes" id="UP001595792">
    <property type="component" value="Unassembled WGS sequence"/>
</dbReference>
<protein>
    <recommendedName>
        <fullName evidence="2">N-acetylmuramoyl-L-alanine amidase</fullName>
        <ecNumber evidence="2">3.5.1.28</ecNumber>
    </recommendedName>
</protein>
<dbReference type="InterPro" id="IPR002508">
    <property type="entry name" value="MurNAc-LAA_cat"/>
</dbReference>
<organism evidence="6 7">
    <name type="scientific">Pedobacter jamesrossensis</name>
    <dbReference type="NCBI Taxonomy" id="1908238"/>
    <lineage>
        <taxon>Bacteria</taxon>
        <taxon>Pseudomonadati</taxon>
        <taxon>Bacteroidota</taxon>
        <taxon>Sphingobacteriia</taxon>
        <taxon>Sphingobacteriales</taxon>
        <taxon>Sphingobacteriaceae</taxon>
        <taxon>Pedobacter</taxon>
    </lineage>
</organism>
<dbReference type="EC" id="3.5.1.28" evidence="2"/>
<evidence type="ECO:0000313" key="7">
    <source>
        <dbReference type="Proteomes" id="UP001595792"/>
    </source>
</evidence>
<feature type="transmembrane region" description="Helical" evidence="4">
    <location>
        <begin position="100"/>
        <end position="120"/>
    </location>
</feature>
<proteinExistence type="predicted"/>
<dbReference type="Gene3D" id="3.40.630.40">
    <property type="entry name" value="Zn-dependent exopeptidases"/>
    <property type="match status" value="1"/>
</dbReference>
<evidence type="ECO:0000256" key="4">
    <source>
        <dbReference type="SAM" id="Phobius"/>
    </source>
</evidence>
<dbReference type="PANTHER" id="PTHR30404:SF0">
    <property type="entry name" value="N-ACETYLMURAMOYL-L-ALANINE AMIDASE AMIC"/>
    <property type="match status" value="1"/>
</dbReference>
<gene>
    <name evidence="6" type="ORF">ACFOUY_00305</name>
</gene>
<evidence type="ECO:0000256" key="3">
    <source>
        <dbReference type="ARBA" id="ARBA00022801"/>
    </source>
</evidence>
<dbReference type="SUPFAM" id="SSF53187">
    <property type="entry name" value="Zn-dependent exopeptidases"/>
    <property type="match status" value="1"/>
</dbReference>
<evidence type="ECO:0000256" key="1">
    <source>
        <dbReference type="ARBA" id="ARBA00001561"/>
    </source>
</evidence>
<reference evidence="7" key="1">
    <citation type="journal article" date="2019" name="Int. J. Syst. Evol. Microbiol.">
        <title>The Global Catalogue of Microorganisms (GCM) 10K type strain sequencing project: providing services to taxonomists for standard genome sequencing and annotation.</title>
        <authorList>
            <consortium name="The Broad Institute Genomics Platform"/>
            <consortium name="The Broad Institute Genome Sequencing Center for Infectious Disease"/>
            <person name="Wu L."/>
            <person name="Ma J."/>
        </authorList>
    </citation>
    <scope>NUCLEOTIDE SEQUENCE [LARGE SCALE GENOMIC DNA]</scope>
    <source>
        <strain evidence="7">CCM 8689</strain>
    </source>
</reference>
<keyword evidence="4" id="KW-0812">Transmembrane</keyword>
<accession>A0ABV8NFC0</accession>
<comment type="caution">
    <text evidence="6">The sequence shown here is derived from an EMBL/GenBank/DDBJ whole genome shotgun (WGS) entry which is preliminary data.</text>
</comment>
<dbReference type="GO" id="GO:0008745">
    <property type="term" value="F:N-acetylmuramoyl-L-alanine amidase activity"/>
    <property type="evidence" value="ECO:0007669"/>
    <property type="project" value="UniProtKB-EC"/>
</dbReference>
<dbReference type="SMART" id="SM00646">
    <property type="entry name" value="Ami_3"/>
    <property type="match status" value="1"/>
</dbReference>
<keyword evidence="7" id="KW-1185">Reference proteome</keyword>
<keyword evidence="3 6" id="KW-0378">Hydrolase</keyword>
<feature type="domain" description="MurNAc-LAA" evidence="5">
    <location>
        <begin position="439"/>
        <end position="552"/>
    </location>
</feature>
<feature type="transmembrane region" description="Helical" evidence="4">
    <location>
        <begin position="36"/>
        <end position="52"/>
    </location>
</feature>
<dbReference type="RefSeq" id="WP_378958447.1">
    <property type="nucleotide sequence ID" value="NZ_JBHRXC010000016.1"/>
</dbReference>
<evidence type="ECO:0000313" key="6">
    <source>
        <dbReference type="EMBL" id="MFC4195134.1"/>
    </source>
</evidence>
<feature type="transmembrane region" description="Helical" evidence="4">
    <location>
        <begin position="226"/>
        <end position="247"/>
    </location>
</feature>
<dbReference type="Pfam" id="PF05569">
    <property type="entry name" value="Peptidase_M56"/>
    <property type="match status" value="1"/>
</dbReference>
<dbReference type="InterPro" id="IPR050695">
    <property type="entry name" value="N-acetylmuramoyl_amidase_3"/>
</dbReference>
<feature type="transmembrane region" description="Helical" evidence="4">
    <location>
        <begin position="184"/>
        <end position="206"/>
    </location>
</feature>
<name>A0ABV8NFC0_9SPHI</name>
<feature type="transmembrane region" description="Helical" evidence="4">
    <location>
        <begin position="268"/>
        <end position="286"/>
    </location>
</feature>
<dbReference type="InterPro" id="IPR008756">
    <property type="entry name" value="Peptidase_M56"/>
</dbReference>
<evidence type="ECO:0000256" key="2">
    <source>
        <dbReference type="ARBA" id="ARBA00011901"/>
    </source>
</evidence>
<keyword evidence="4" id="KW-1133">Transmembrane helix</keyword>
<dbReference type="Pfam" id="PF01520">
    <property type="entry name" value="Amidase_3"/>
    <property type="match status" value="1"/>
</dbReference>
<feature type="transmembrane region" description="Helical" evidence="4">
    <location>
        <begin position="6"/>
        <end position="24"/>
    </location>
</feature>